<sequence>MRKINAKFNTAFISEAGSLLQNKDYFAFVEMDDFACYVIADGIEDDIELESAKIAVASIIRQFSEKPAIGQRSIKNWLKTANKELLALSRTKRLKASVTVVVTDYVSMVYGMAGNTRLMLFREGTLIHQTSDHSLSNNLMERGVISKDKVASHLERHNLYCYLGQPYDFKPETSSRIKLVEGDIITLFTRGIWENVDDGEITDAVSDAREPQEVLNNVEDLLLSKQPANLDNYTLASIFIDKLYQDPGRRKILIKRILAVAIPVLLIIIGLLIFSHITQAQRQEQVDIMSGHLKQAQMLSEQDNFVKAADEYKEALDIAQRLKLKNEQRQVESYYKTSTIIVDADTAMHQKEFTKAMEKYNDAMASSYLSDNLGADYISKQQHALIDYMRVSELIQSGDESLEKKDLIKARIAYTEAKVLATRIYFEEGRKEAAEKLAKLNDQMKEDGNQAKEKEAAVYVQQGDAMARKGDFEGAVSMLSIASGMYDQVGKTDKSTAIQQKIDSIEDKMTAGEKAALNEKIAQQAEQYEAEGDQALANGDYSNAQDQYSYARTLYKQSGNKDSALLVQSKIANLNSKQQDASKSDLQSRAHDMEKDGDLKVAQNQFDDARISYADALATYSAGGLSNNVTTVQSKIDLLDQKNTAYEAQKSKAVAYVADADAKTQAGDFKNAKYLYLLAHDIYETLHLKEEKQQVNEKIKALNRLSK</sequence>
<reference evidence="5 6" key="1">
    <citation type="submission" date="2016-10" db="EMBL/GenBank/DDBJ databases">
        <authorList>
            <person name="de Groot N.N."/>
        </authorList>
    </citation>
    <scope>NUCLEOTIDE SEQUENCE [LARGE SCALE GENOMIC DNA]</scope>
    <source>
        <strain evidence="5 6">DSM 2179</strain>
    </source>
</reference>
<dbReference type="SMART" id="SM00332">
    <property type="entry name" value="PP2Cc"/>
    <property type="match status" value="1"/>
</dbReference>
<evidence type="ECO:0000259" key="3">
    <source>
        <dbReference type="SMART" id="SM00331"/>
    </source>
</evidence>
<dbReference type="STRING" id="84035.SAMN05660742_12243"/>
<gene>
    <name evidence="5" type="ORF">SAMN05660742_12243</name>
</gene>
<dbReference type="SUPFAM" id="SSF81606">
    <property type="entry name" value="PP2C-like"/>
    <property type="match status" value="1"/>
</dbReference>
<accession>A0A1H7CRT4</accession>
<organism evidence="5 6">
    <name type="scientific">Propionispira arboris</name>
    <dbReference type="NCBI Taxonomy" id="84035"/>
    <lineage>
        <taxon>Bacteria</taxon>
        <taxon>Bacillati</taxon>
        <taxon>Bacillota</taxon>
        <taxon>Negativicutes</taxon>
        <taxon>Selenomonadales</taxon>
        <taxon>Selenomonadaceae</taxon>
        <taxon>Propionispira</taxon>
    </lineage>
</organism>
<feature type="domain" description="PPM-type phosphatase" evidence="4">
    <location>
        <begin position="15"/>
        <end position="238"/>
    </location>
</feature>
<keyword evidence="2" id="KW-0812">Transmembrane</keyword>
<feature type="transmembrane region" description="Helical" evidence="2">
    <location>
        <begin position="257"/>
        <end position="277"/>
    </location>
</feature>
<dbReference type="AlphaFoldDB" id="A0A1H7CRT4"/>
<evidence type="ECO:0000256" key="1">
    <source>
        <dbReference type="SAM" id="Coils"/>
    </source>
</evidence>
<evidence type="ECO:0000313" key="5">
    <source>
        <dbReference type="EMBL" id="SEJ89440.1"/>
    </source>
</evidence>
<dbReference type="EMBL" id="FNZK01000022">
    <property type="protein sequence ID" value="SEJ89440.1"/>
    <property type="molecule type" value="Genomic_DNA"/>
</dbReference>
<feature type="coiled-coil region" evidence="1">
    <location>
        <begin position="430"/>
        <end position="457"/>
    </location>
</feature>
<keyword evidence="2" id="KW-1133">Transmembrane helix</keyword>
<dbReference type="SMART" id="SM00331">
    <property type="entry name" value="PP2C_SIG"/>
    <property type="match status" value="1"/>
</dbReference>
<dbReference type="RefSeq" id="WP_091834777.1">
    <property type="nucleotide sequence ID" value="NZ_FNZK01000022.1"/>
</dbReference>
<keyword evidence="6" id="KW-1185">Reference proteome</keyword>
<feature type="domain" description="PPM-type phosphatase" evidence="3">
    <location>
        <begin position="8"/>
        <end position="240"/>
    </location>
</feature>
<evidence type="ECO:0000313" key="6">
    <source>
        <dbReference type="Proteomes" id="UP000199662"/>
    </source>
</evidence>
<proteinExistence type="predicted"/>
<dbReference type="Gene3D" id="3.60.40.10">
    <property type="entry name" value="PPM-type phosphatase domain"/>
    <property type="match status" value="1"/>
</dbReference>
<protein>
    <submittedName>
        <fullName evidence="5">Serine/threonine protein phosphatase PrpC</fullName>
    </submittedName>
</protein>
<dbReference type="InterPro" id="IPR001932">
    <property type="entry name" value="PPM-type_phosphatase-like_dom"/>
</dbReference>
<dbReference type="Proteomes" id="UP000199662">
    <property type="component" value="Unassembled WGS sequence"/>
</dbReference>
<name>A0A1H7CRT4_9FIRM</name>
<dbReference type="InterPro" id="IPR036457">
    <property type="entry name" value="PPM-type-like_dom_sf"/>
</dbReference>
<keyword evidence="2" id="KW-0472">Membrane</keyword>
<evidence type="ECO:0000259" key="4">
    <source>
        <dbReference type="SMART" id="SM00332"/>
    </source>
</evidence>
<evidence type="ECO:0000256" key="2">
    <source>
        <dbReference type="SAM" id="Phobius"/>
    </source>
</evidence>
<keyword evidence="1" id="KW-0175">Coiled coil</keyword>